<dbReference type="Gene3D" id="2.160.20.10">
    <property type="entry name" value="Single-stranded right-handed beta-helix, Pectin lyase-like"/>
    <property type="match status" value="2"/>
</dbReference>
<evidence type="ECO:0000313" key="9">
    <source>
        <dbReference type="EMBL" id="NOU66118.1"/>
    </source>
</evidence>
<protein>
    <recommendedName>
        <fullName evidence="11">Right handed beta helix domain-containing protein</fullName>
    </recommendedName>
</protein>
<organism evidence="9 10">
    <name type="scientific">Paenibacillus plantarum</name>
    <dbReference type="NCBI Taxonomy" id="2654975"/>
    <lineage>
        <taxon>Bacteria</taxon>
        <taxon>Bacillati</taxon>
        <taxon>Bacillota</taxon>
        <taxon>Bacilli</taxon>
        <taxon>Bacillales</taxon>
        <taxon>Paenibacillaceae</taxon>
        <taxon>Paenibacillus</taxon>
    </lineage>
</organism>
<accession>A0ABX1XCA5</accession>
<feature type="domain" description="GLAA-B beta-barrel" evidence="8">
    <location>
        <begin position="335"/>
        <end position="401"/>
    </location>
</feature>
<keyword evidence="4" id="KW-0677">Repeat</keyword>
<dbReference type="RefSeq" id="WP_171632382.1">
    <property type="nucleotide sequence ID" value="NZ_WHNY01000060.1"/>
</dbReference>
<keyword evidence="5" id="KW-0378">Hydrolase</keyword>
<evidence type="ECO:0000259" key="8">
    <source>
        <dbReference type="Pfam" id="PF23764"/>
    </source>
</evidence>
<comment type="caution">
    <text evidence="9">The sequence shown here is derived from an EMBL/GenBank/DDBJ whole genome shotgun (WGS) entry which is preliminary data.</text>
</comment>
<reference evidence="9 10" key="1">
    <citation type="submission" date="2019-10" db="EMBL/GenBank/DDBJ databases">
        <title>Description of Paenibacillus humi sp. nov.</title>
        <authorList>
            <person name="Carlier A."/>
            <person name="Qi S."/>
        </authorList>
    </citation>
    <scope>NUCLEOTIDE SEQUENCE [LARGE SCALE GENOMIC DNA]</scope>
    <source>
        <strain evidence="9 10">LMG 31461</strain>
    </source>
</reference>
<proteinExistence type="predicted"/>
<evidence type="ECO:0000313" key="10">
    <source>
        <dbReference type="Proteomes" id="UP000653578"/>
    </source>
</evidence>
<evidence type="ECO:0008006" key="11">
    <source>
        <dbReference type="Google" id="ProtNLM"/>
    </source>
</evidence>
<dbReference type="SUPFAM" id="SSF51126">
    <property type="entry name" value="Pectin lyase-like"/>
    <property type="match status" value="1"/>
</dbReference>
<comment type="catalytic activity">
    <reaction evidence="2">
        <text>Hydrolysis of terminal, non-reducing branched (1-&gt;3)-alpha-D-galactosidic residues, producing free D-galactose.</text>
        <dbReference type="EC" id="3.2.1.n1"/>
    </reaction>
</comment>
<evidence type="ECO:0000256" key="5">
    <source>
        <dbReference type="ARBA" id="ARBA00022801"/>
    </source>
</evidence>
<evidence type="ECO:0000256" key="3">
    <source>
        <dbReference type="ARBA" id="ARBA00022729"/>
    </source>
</evidence>
<dbReference type="InterPro" id="IPR012334">
    <property type="entry name" value="Pectin_lyas_fold"/>
</dbReference>
<name>A0ABX1XCA5_9BACL</name>
<evidence type="ECO:0000256" key="6">
    <source>
        <dbReference type="ARBA" id="ARBA00023295"/>
    </source>
</evidence>
<keyword evidence="10" id="KW-1185">Reference proteome</keyword>
<evidence type="ECO:0000256" key="2">
    <source>
        <dbReference type="ARBA" id="ARBA00001271"/>
    </source>
</evidence>
<dbReference type="Pfam" id="PF23763">
    <property type="entry name" value="Beta-barrel_GLAA-B_I"/>
    <property type="match status" value="1"/>
</dbReference>
<dbReference type="Pfam" id="PF23764">
    <property type="entry name" value="Beta-barrel_GLAA-B_II"/>
    <property type="match status" value="1"/>
</dbReference>
<sequence length="586" mass="65475">MTPDRHKGDNHMIVRAELFGAKPEQGFDNTLAVRSALESCEEIDGAKLVFPQGVYHFWPDRAIEKHLFISNHDQDGLRRIGFLLTGRNGFTIDGQGSEFIFHGPMIPFVMEDCSHTTIRNLVIDWEKPMFAQGTVCRIDAESFDIQLPEGAYYKVEGNAVWFEYGGKLEKVWGLNEFDKQTKAPAYQSGDRLSWGAYSKVRVEEAAAGVITYRGDNIKLPQAGNVIVMRFGRREDPAFFIDGGEQLSLESIYVHHAPGMGLIAQKCTHIHLREFNVMLRPGTDRLVTAAADATHFVNCRGQIVIDHCLFENQLDDPCNVHGIYARIAERLGDNRLLIELVHSMAKGILIAEPGDTIEFVRRDSLLTYAVSTIKDVKALNKDYLLLTFEQPLPSDANVDDMVGNATWNPDLTVVGCAVRSNRARGFLISTSGNVLLEGNRISAPGAGVKISGDANYWFESGAVKQVIIRHNEFLDCNYCCPDWGRAVIDIDPEIERPESFEACYHRNISIENNVFATFDVGIVYGRSIDGITFANNVITRSDSYPLHNVMQYPIQLYACKNVNIVSNQFADGTKIIALINDVEVDIT</sequence>
<evidence type="ECO:0000256" key="4">
    <source>
        <dbReference type="ARBA" id="ARBA00022737"/>
    </source>
</evidence>
<dbReference type="InterPro" id="IPR056441">
    <property type="entry name" value="Beta-barrel_GLAA-B_II"/>
</dbReference>
<keyword evidence="3" id="KW-0732">Signal</keyword>
<dbReference type="InterPro" id="IPR011050">
    <property type="entry name" value="Pectin_lyase_fold/virulence"/>
</dbReference>
<dbReference type="InterPro" id="IPR057275">
    <property type="entry name" value="Beta-barrel_GLAA-B_I"/>
</dbReference>
<evidence type="ECO:0000256" key="1">
    <source>
        <dbReference type="ARBA" id="ARBA00001255"/>
    </source>
</evidence>
<comment type="catalytic activity">
    <reaction evidence="1">
        <text>Hydrolysis of terminal, non-reducing alpha-D-galactose residues in alpha-D-galactosides, including galactose oligosaccharides, galactomannans and galactolipids.</text>
        <dbReference type="EC" id="3.2.1.22"/>
    </reaction>
</comment>
<gene>
    <name evidence="9" type="ORF">GC096_18945</name>
</gene>
<dbReference type="InterPro" id="IPR006626">
    <property type="entry name" value="PbH1"/>
</dbReference>
<dbReference type="EMBL" id="WHNY01000060">
    <property type="protein sequence ID" value="NOU66118.1"/>
    <property type="molecule type" value="Genomic_DNA"/>
</dbReference>
<dbReference type="SMART" id="SM00710">
    <property type="entry name" value="PbH1"/>
    <property type="match status" value="4"/>
</dbReference>
<feature type="domain" description="GLAA-B beta-barrel" evidence="7">
    <location>
        <begin position="131"/>
        <end position="226"/>
    </location>
</feature>
<dbReference type="Proteomes" id="UP000653578">
    <property type="component" value="Unassembled WGS sequence"/>
</dbReference>
<evidence type="ECO:0000259" key="7">
    <source>
        <dbReference type="Pfam" id="PF23763"/>
    </source>
</evidence>
<keyword evidence="6" id="KW-0326">Glycosidase</keyword>